<evidence type="ECO:0000313" key="4">
    <source>
        <dbReference type="Proteomes" id="UP001183246"/>
    </source>
</evidence>
<reference evidence="4" key="1">
    <citation type="submission" date="2023-07" db="EMBL/GenBank/DDBJ databases">
        <title>30 novel species of actinomycetes from the DSMZ collection.</title>
        <authorList>
            <person name="Nouioui I."/>
        </authorList>
    </citation>
    <scope>NUCLEOTIDE SEQUENCE [LARGE SCALE GENOMIC DNA]</scope>
    <source>
        <strain evidence="4">DSM 44938</strain>
    </source>
</reference>
<protein>
    <submittedName>
        <fullName evidence="3">AfsA-related hotdog domain-containing protein</fullName>
    </submittedName>
</protein>
<comment type="caution">
    <text evidence="3">The sequence shown here is derived from an EMBL/GenBank/DDBJ whole genome shotgun (WGS) entry which is preliminary data.</text>
</comment>
<organism evidence="3 4">
    <name type="scientific">Streptomyces litchfieldiae</name>
    <dbReference type="NCBI Taxonomy" id="3075543"/>
    <lineage>
        <taxon>Bacteria</taxon>
        <taxon>Bacillati</taxon>
        <taxon>Actinomycetota</taxon>
        <taxon>Actinomycetes</taxon>
        <taxon>Kitasatosporales</taxon>
        <taxon>Streptomycetaceae</taxon>
        <taxon>Streptomyces</taxon>
    </lineage>
</organism>
<dbReference type="RefSeq" id="WP_311704601.1">
    <property type="nucleotide sequence ID" value="NZ_JAVREL010000006.1"/>
</dbReference>
<evidence type="ECO:0000256" key="1">
    <source>
        <dbReference type="SAM" id="MobiDB-lite"/>
    </source>
</evidence>
<accession>A0ABU2MPA3</accession>
<proteinExistence type="predicted"/>
<sequence length="326" mass="34075">MSPACHLIHRPRAGGSRPASAPPGHGADRAERFSLAGDMPTPPPPFDDRPGRLYDPLAAVELIRQAAEFISRRFFGQPAGRPAICYRLDLAVTDVPAWRVGERVARLTASLTARPALELHRAPRGLALTATLRIDDRPCATVTARLLLQGTAARRGGPALAQLTEPAGEPGEPVAPYAVGGRDPAAVLVHDPSGAPGGPLSVRIAGPRWPWAADGAASQALLLEALRQTAVFAAHQAHALAPPRALLAGLRCRLPGFAVPRPPLRAAAVPGPLARDAGGRVLAPVALVVTRGGEPVAEAEVSVAQDAGRDRTGVRRGNKAWLEPRD</sequence>
<keyword evidence="4" id="KW-1185">Reference proteome</keyword>
<feature type="region of interest" description="Disordered" evidence="1">
    <location>
        <begin position="298"/>
        <end position="326"/>
    </location>
</feature>
<evidence type="ECO:0000259" key="2">
    <source>
        <dbReference type="Pfam" id="PF03756"/>
    </source>
</evidence>
<gene>
    <name evidence="3" type="ORF">RM590_12680</name>
</gene>
<dbReference type="Pfam" id="PF03756">
    <property type="entry name" value="AfsA"/>
    <property type="match status" value="1"/>
</dbReference>
<name>A0ABU2MPA3_9ACTN</name>
<dbReference type="Proteomes" id="UP001183246">
    <property type="component" value="Unassembled WGS sequence"/>
</dbReference>
<evidence type="ECO:0000313" key="3">
    <source>
        <dbReference type="EMBL" id="MDT0343462.1"/>
    </source>
</evidence>
<dbReference type="InterPro" id="IPR005509">
    <property type="entry name" value="AfsA_hotdog_dom"/>
</dbReference>
<dbReference type="EMBL" id="JAVREL010000006">
    <property type="protein sequence ID" value="MDT0343462.1"/>
    <property type="molecule type" value="Genomic_DNA"/>
</dbReference>
<feature type="domain" description="A-factor biosynthesis hotdog" evidence="2">
    <location>
        <begin position="39"/>
        <end position="145"/>
    </location>
</feature>
<feature type="region of interest" description="Disordered" evidence="1">
    <location>
        <begin position="1"/>
        <end position="50"/>
    </location>
</feature>